<evidence type="ECO:0000313" key="1">
    <source>
        <dbReference type="EMBL" id="GAA4443841.1"/>
    </source>
</evidence>
<organism evidence="1 2">
    <name type="scientific">Pontibacter saemangeumensis</name>
    <dbReference type="NCBI Taxonomy" id="1084525"/>
    <lineage>
        <taxon>Bacteria</taxon>
        <taxon>Pseudomonadati</taxon>
        <taxon>Bacteroidota</taxon>
        <taxon>Cytophagia</taxon>
        <taxon>Cytophagales</taxon>
        <taxon>Hymenobacteraceae</taxon>
        <taxon>Pontibacter</taxon>
    </lineage>
</organism>
<dbReference type="Proteomes" id="UP001500552">
    <property type="component" value="Unassembled WGS sequence"/>
</dbReference>
<protein>
    <submittedName>
        <fullName evidence="1">Uncharacterized protein</fullName>
    </submittedName>
</protein>
<comment type="caution">
    <text evidence="1">The sequence shown here is derived from an EMBL/GenBank/DDBJ whole genome shotgun (WGS) entry which is preliminary data.</text>
</comment>
<name>A0ABP8M4S1_9BACT</name>
<sequence length="75" mass="8142">MFVVTTTVYVDGTTVTVFETVLVQLPVVRVYVIVWVPGPAVQGLNEYIPLLKVTAPLFEELNTPPVGKAVNATLL</sequence>
<dbReference type="EMBL" id="BAABHC010000039">
    <property type="protein sequence ID" value="GAA4443841.1"/>
    <property type="molecule type" value="Genomic_DNA"/>
</dbReference>
<accession>A0ABP8M4S1</accession>
<keyword evidence="2" id="KW-1185">Reference proteome</keyword>
<evidence type="ECO:0000313" key="2">
    <source>
        <dbReference type="Proteomes" id="UP001500552"/>
    </source>
</evidence>
<reference evidence="2" key="1">
    <citation type="journal article" date="2019" name="Int. J. Syst. Evol. Microbiol.">
        <title>The Global Catalogue of Microorganisms (GCM) 10K type strain sequencing project: providing services to taxonomists for standard genome sequencing and annotation.</title>
        <authorList>
            <consortium name="The Broad Institute Genomics Platform"/>
            <consortium name="The Broad Institute Genome Sequencing Center for Infectious Disease"/>
            <person name="Wu L."/>
            <person name="Ma J."/>
        </authorList>
    </citation>
    <scope>NUCLEOTIDE SEQUENCE [LARGE SCALE GENOMIC DNA]</scope>
    <source>
        <strain evidence="2">JCM 17926</strain>
    </source>
</reference>
<proteinExistence type="predicted"/>
<gene>
    <name evidence="1" type="ORF">GCM10023188_44950</name>
</gene>